<accession>A0A8B4U4Y1</accession>
<gene>
    <name evidence="3" type="ORF">SAMEA3499874_00314</name>
</gene>
<protein>
    <submittedName>
        <fullName evidence="3">Repressor protein</fullName>
    </submittedName>
</protein>
<dbReference type="GO" id="GO:0003677">
    <property type="term" value="F:DNA binding"/>
    <property type="evidence" value="ECO:0007669"/>
    <property type="project" value="InterPro"/>
</dbReference>
<dbReference type="InterPro" id="IPR010982">
    <property type="entry name" value="Lambda_DNA-bd_dom_sf"/>
</dbReference>
<evidence type="ECO:0000313" key="4">
    <source>
        <dbReference type="Proteomes" id="UP000257587"/>
    </source>
</evidence>
<dbReference type="GO" id="GO:0045892">
    <property type="term" value="P:negative regulation of DNA-templated transcription"/>
    <property type="evidence" value="ECO:0007669"/>
    <property type="project" value="InterPro"/>
</dbReference>
<sequence length="297" mass="33224">MNFKNGGQAVITRMLEAYGFKTRQALCEQFNVSASTMGTRWMRDVFPADWVIQCAIETGASIEWLSFGKGVPFPQNTEASVMSKATAPKVQYVPQINNQENPIGNLLNFDSGGRDAIDRLMKAYGFKTRQELADHLNVSKSTMANRYLRDTFPADWIIKCSLETGNSLLWLATGQGSKHSSLTTLVKELPKFHLNAGKMVECGSYIFDTSFLPANLSAPIVIQDGLMTYICDQNITDVLDGHWLINIDETYSIRHITRLPKKMIKVSSSINSFECGFSDINFVARVYLFISSINKSN</sequence>
<dbReference type="Pfam" id="PF16452">
    <property type="entry name" value="Phage_CI_C"/>
    <property type="match status" value="1"/>
</dbReference>
<dbReference type="AlphaFoldDB" id="A0A8B4U4Y1"/>
<reference evidence="3 4" key="1">
    <citation type="submission" date="2018-08" db="EMBL/GenBank/DDBJ databases">
        <authorList>
            <consortium name="Pathogen Informatics"/>
        </authorList>
    </citation>
    <scope>NUCLEOTIDE SEQUENCE [LARGE SCALE GENOMIC DNA]</scope>
    <source>
        <strain evidence="3 4">EuSCAPE_AT002</strain>
    </source>
</reference>
<dbReference type="InterPro" id="IPR032499">
    <property type="entry name" value="Phage_CI_C"/>
</dbReference>
<dbReference type="RefSeq" id="WP_065523357.1">
    <property type="nucleotide sequence ID" value="NZ_AP027263.1"/>
</dbReference>
<dbReference type="EMBL" id="UKAW01000001">
    <property type="protein sequence ID" value="SXG09356.1"/>
    <property type="molecule type" value="Genomic_DNA"/>
</dbReference>
<feature type="domain" description="Bacteriophage CI repressor N-terminal" evidence="1">
    <location>
        <begin position="9"/>
        <end position="72"/>
    </location>
</feature>
<feature type="domain" description="Bacteriophage CI repressor C-terminal" evidence="2">
    <location>
        <begin position="189"/>
        <end position="287"/>
    </location>
</feature>
<proteinExistence type="predicted"/>
<dbReference type="Pfam" id="PF07022">
    <property type="entry name" value="Phage_CI_repr"/>
    <property type="match status" value="2"/>
</dbReference>
<evidence type="ECO:0000259" key="2">
    <source>
        <dbReference type="Pfam" id="PF16452"/>
    </source>
</evidence>
<organism evidence="3 4">
    <name type="scientific">Klebsiella pneumoniae</name>
    <dbReference type="NCBI Taxonomy" id="573"/>
    <lineage>
        <taxon>Bacteria</taxon>
        <taxon>Pseudomonadati</taxon>
        <taxon>Pseudomonadota</taxon>
        <taxon>Gammaproteobacteria</taxon>
        <taxon>Enterobacterales</taxon>
        <taxon>Enterobacteriaceae</taxon>
        <taxon>Klebsiella/Raoultella group</taxon>
        <taxon>Klebsiella</taxon>
        <taxon>Klebsiella pneumoniae complex</taxon>
    </lineage>
</organism>
<dbReference type="Gene3D" id="1.10.260.40">
    <property type="entry name" value="lambda repressor-like DNA-binding domains"/>
    <property type="match status" value="2"/>
</dbReference>
<dbReference type="Gene3D" id="2.10.109.10">
    <property type="entry name" value="Umud Fragment, subunit A"/>
    <property type="match status" value="1"/>
</dbReference>
<dbReference type="InterPro" id="IPR010744">
    <property type="entry name" value="Phage_CI_N"/>
</dbReference>
<evidence type="ECO:0000313" key="3">
    <source>
        <dbReference type="EMBL" id="SXG09356.1"/>
    </source>
</evidence>
<dbReference type="Proteomes" id="UP000257587">
    <property type="component" value="Unassembled WGS sequence"/>
</dbReference>
<name>A0A8B4U4Y1_KLEPN</name>
<feature type="domain" description="Bacteriophage CI repressor N-terminal" evidence="1">
    <location>
        <begin position="115"/>
        <end position="177"/>
    </location>
</feature>
<dbReference type="GO" id="GO:0051259">
    <property type="term" value="P:protein complex oligomerization"/>
    <property type="evidence" value="ECO:0007669"/>
    <property type="project" value="InterPro"/>
</dbReference>
<evidence type="ECO:0000259" key="1">
    <source>
        <dbReference type="Pfam" id="PF07022"/>
    </source>
</evidence>
<comment type="caution">
    <text evidence="3">The sequence shown here is derived from an EMBL/GenBank/DDBJ whole genome shotgun (WGS) entry which is preliminary data.</text>
</comment>